<dbReference type="Proteomes" id="UP001527882">
    <property type="component" value="Unassembled WGS sequence"/>
</dbReference>
<dbReference type="RefSeq" id="WP_269879371.1">
    <property type="nucleotide sequence ID" value="NZ_JAQAGZ010000001.1"/>
</dbReference>
<name>A0ABT4Q288_9BACL</name>
<evidence type="ECO:0000313" key="3">
    <source>
        <dbReference type="Proteomes" id="UP001527882"/>
    </source>
</evidence>
<reference evidence="2 3" key="1">
    <citation type="submission" date="2022-12" db="EMBL/GenBank/DDBJ databases">
        <title>Draft genome sequence of Paenibacillus sp. dW9.</title>
        <authorList>
            <person name="Choi E.-W."/>
            <person name="Kim D.-U."/>
        </authorList>
    </citation>
    <scope>NUCLEOTIDE SEQUENCE [LARGE SCALE GENOMIC DNA]</scope>
    <source>
        <strain evidence="3">dW9</strain>
    </source>
</reference>
<evidence type="ECO:0000313" key="2">
    <source>
        <dbReference type="EMBL" id="MCZ8510998.1"/>
    </source>
</evidence>
<evidence type="ECO:0008006" key="4">
    <source>
        <dbReference type="Google" id="ProtNLM"/>
    </source>
</evidence>
<sequence>MSLPNQKACVIFNKLIVNNIENSSGIFIGTNQAIAWSSYSKSNQGFGILNDAVLTNAVNVVYDQDVLDASVEDLKYIHLSKDGQTLQQSAVEFQSVNANTVTTGSAIDLGDNKQLGWRSNQKVNYGTGKSLGGNRLSQIASLVMDNDLIDAPFHVEASTNENPDNAEKNIRIRQKNKEAGEDS</sequence>
<dbReference type="EMBL" id="JAQAGZ010000001">
    <property type="protein sequence ID" value="MCZ8510998.1"/>
    <property type="molecule type" value="Genomic_DNA"/>
</dbReference>
<gene>
    <name evidence="2" type="ORF">O9H85_00820</name>
</gene>
<protein>
    <recommendedName>
        <fullName evidence="4">Right handed beta helix domain-containing protein</fullName>
    </recommendedName>
</protein>
<feature type="region of interest" description="Disordered" evidence="1">
    <location>
        <begin position="157"/>
        <end position="183"/>
    </location>
</feature>
<organism evidence="2 3">
    <name type="scientific">Paenibacillus gyeongsangnamensis</name>
    <dbReference type="NCBI Taxonomy" id="3388067"/>
    <lineage>
        <taxon>Bacteria</taxon>
        <taxon>Bacillati</taxon>
        <taxon>Bacillota</taxon>
        <taxon>Bacilli</taxon>
        <taxon>Bacillales</taxon>
        <taxon>Paenibacillaceae</taxon>
        <taxon>Paenibacillus</taxon>
    </lineage>
</organism>
<proteinExistence type="predicted"/>
<feature type="compositionally biased region" description="Basic and acidic residues" evidence="1">
    <location>
        <begin position="165"/>
        <end position="183"/>
    </location>
</feature>
<keyword evidence="3" id="KW-1185">Reference proteome</keyword>
<accession>A0ABT4Q288</accession>
<comment type="caution">
    <text evidence="2">The sequence shown here is derived from an EMBL/GenBank/DDBJ whole genome shotgun (WGS) entry which is preliminary data.</text>
</comment>
<evidence type="ECO:0000256" key="1">
    <source>
        <dbReference type="SAM" id="MobiDB-lite"/>
    </source>
</evidence>